<evidence type="ECO:0000256" key="1">
    <source>
        <dbReference type="ARBA" id="ARBA00004613"/>
    </source>
</evidence>
<proteinExistence type="predicted"/>
<keyword evidence="5 10" id="KW-0378">Hydrolase</keyword>
<keyword evidence="3" id="KW-0858">Xylan degradation</keyword>
<evidence type="ECO:0000256" key="8">
    <source>
        <dbReference type="SAM" id="MobiDB-lite"/>
    </source>
</evidence>
<dbReference type="PANTHER" id="PTHR38050:SF2">
    <property type="entry name" value="FERULOYL ESTERASE C-RELATED"/>
    <property type="match status" value="1"/>
</dbReference>
<dbReference type="GO" id="GO:0030600">
    <property type="term" value="F:feruloyl esterase activity"/>
    <property type="evidence" value="ECO:0007669"/>
    <property type="project" value="InterPro"/>
</dbReference>
<dbReference type="AlphaFoldDB" id="A0A0K1EB77"/>
<name>A0A0K1EB77_CHOCO</name>
<dbReference type="EC" id="3.1.1.75" evidence="10"/>
<dbReference type="KEGG" id="ccro:CMC5_022730"/>
<dbReference type="EMBL" id="CP012159">
    <property type="protein sequence ID" value="AKT38131.1"/>
    <property type="molecule type" value="Genomic_DNA"/>
</dbReference>
<dbReference type="Gene3D" id="3.40.50.1820">
    <property type="entry name" value="alpha/beta hydrolase"/>
    <property type="match status" value="1"/>
</dbReference>
<keyword evidence="4 9" id="KW-0732">Signal</keyword>
<evidence type="ECO:0000256" key="2">
    <source>
        <dbReference type="ARBA" id="ARBA00022525"/>
    </source>
</evidence>
<evidence type="ECO:0000313" key="10">
    <source>
        <dbReference type="EMBL" id="AKT38131.1"/>
    </source>
</evidence>
<comment type="subcellular location">
    <subcellularLocation>
        <location evidence="1">Secreted</location>
    </subcellularLocation>
</comment>
<evidence type="ECO:0000256" key="6">
    <source>
        <dbReference type="ARBA" id="ARBA00023277"/>
    </source>
</evidence>
<dbReference type="GO" id="GO:0050526">
    <property type="term" value="F:poly(3-hydroxybutyrate) depolymerase activity"/>
    <property type="evidence" value="ECO:0007669"/>
    <property type="project" value="UniProtKB-EC"/>
</dbReference>
<feature type="chain" id="PRO_5005459176" evidence="9">
    <location>
        <begin position="23"/>
        <end position="334"/>
    </location>
</feature>
<evidence type="ECO:0000256" key="9">
    <source>
        <dbReference type="SAM" id="SignalP"/>
    </source>
</evidence>
<gene>
    <name evidence="10" type="ORF">CMC5_022730</name>
</gene>
<feature type="signal peptide" evidence="9">
    <location>
        <begin position="1"/>
        <end position="22"/>
    </location>
</feature>
<evidence type="ECO:0000313" key="11">
    <source>
        <dbReference type="Proteomes" id="UP000067626"/>
    </source>
</evidence>
<evidence type="ECO:0000256" key="5">
    <source>
        <dbReference type="ARBA" id="ARBA00022801"/>
    </source>
</evidence>
<dbReference type="InterPro" id="IPR043595">
    <property type="entry name" value="FaeB/C/D"/>
</dbReference>
<dbReference type="InterPro" id="IPR010126">
    <property type="entry name" value="Esterase_phb"/>
</dbReference>
<dbReference type="PANTHER" id="PTHR38050">
    <property type="match status" value="1"/>
</dbReference>
<accession>A0A0K1EB77</accession>
<dbReference type="GO" id="GO:0005576">
    <property type="term" value="C:extracellular region"/>
    <property type="evidence" value="ECO:0007669"/>
    <property type="project" value="UniProtKB-SubCell"/>
</dbReference>
<evidence type="ECO:0000256" key="4">
    <source>
        <dbReference type="ARBA" id="ARBA00022729"/>
    </source>
</evidence>
<feature type="compositionally biased region" description="Low complexity" evidence="8">
    <location>
        <begin position="17"/>
        <end position="61"/>
    </location>
</feature>
<keyword evidence="2" id="KW-0964">Secreted</keyword>
<reference evidence="10 11" key="1">
    <citation type="submission" date="2015-07" db="EMBL/GenBank/DDBJ databases">
        <title>Genome analysis of myxobacterium Chondromyces crocatus Cm c5 reveals a high potential for natural compound synthesis and the genetic basis for the loss of fruiting body formation.</title>
        <authorList>
            <person name="Zaburannyi N."/>
            <person name="Bunk B."/>
            <person name="Maier J."/>
            <person name="Overmann J."/>
            <person name="Mueller R."/>
        </authorList>
    </citation>
    <scope>NUCLEOTIDE SEQUENCE [LARGE SCALE GENOMIC DNA]</scope>
    <source>
        <strain evidence="10 11">Cm c5</strain>
    </source>
</reference>
<dbReference type="InterPro" id="IPR029058">
    <property type="entry name" value="AB_hydrolase_fold"/>
</dbReference>
<dbReference type="Proteomes" id="UP000067626">
    <property type="component" value="Chromosome"/>
</dbReference>
<dbReference type="GO" id="GO:0045493">
    <property type="term" value="P:xylan catabolic process"/>
    <property type="evidence" value="ECO:0007669"/>
    <property type="project" value="UniProtKB-KW"/>
</dbReference>
<keyword evidence="7" id="KW-0624">Polysaccharide degradation</keyword>
<keyword evidence="6" id="KW-0119">Carbohydrate metabolism</keyword>
<dbReference type="Pfam" id="PF10503">
    <property type="entry name" value="Esterase_PHB"/>
    <property type="match status" value="1"/>
</dbReference>
<evidence type="ECO:0000256" key="3">
    <source>
        <dbReference type="ARBA" id="ARBA00022651"/>
    </source>
</evidence>
<sequence length="334" mass="34404">MCLLSIALLGAVASGCSGSSSGAPDSSSPGTSTTTSTPPDDLDSPSPGCSTTETTYPPGTTLGSIEASGSRSFRVHVPPGYIADRPTPVILMLHGGGGSGEQFQTRSSRMDLIADREGFVTVYPDGTGMLATWNGGLCCGRAVQDGVDDVAFMSALLDHLEGELCIDRRRVFATGMSNGAIMSHRLACELSERIAAIAPVAGTIGVTDCQPARRVPVMQIQGTDDRHVPWEGGVGCGPSGASFISVPDTMEGWRTRNGCDASSTEVFTEGNGRCMAHGGCEAPVVLCSIEGGGHSWPGGDPKANVVNCPGDGAQSQTFSASEAAWRFFAENPLP</sequence>
<evidence type="ECO:0000256" key="7">
    <source>
        <dbReference type="ARBA" id="ARBA00023326"/>
    </source>
</evidence>
<dbReference type="SUPFAM" id="SSF53474">
    <property type="entry name" value="alpha/beta-Hydrolases"/>
    <property type="match status" value="1"/>
</dbReference>
<keyword evidence="11" id="KW-1185">Reference proteome</keyword>
<protein>
    <submittedName>
        <fullName evidence="10">Poly(3-hydroxybutyrate) depolymerase</fullName>
        <ecNumber evidence="10">3.1.1.75</ecNumber>
    </submittedName>
</protein>
<organism evidence="10 11">
    <name type="scientific">Chondromyces crocatus</name>
    <dbReference type="NCBI Taxonomy" id="52"/>
    <lineage>
        <taxon>Bacteria</taxon>
        <taxon>Pseudomonadati</taxon>
        <taxon>Myxococcota</taxon>
        <taxon>Polyangia</taxon>
        <taxon>Polyangiales</taxon>
        <taxon>Polyangiaceae</taxon>
        <taxon>Chondromyces</taxon>
    </lineage>
</organism>
<feature type="region of interest" description="Disordered" evidence="8">
    <location>
        <begin position="17"/>
        <end position="69"/>
    </location>
</feature>